<sequence>MASSTVTVNRILIEKKRSFLASLKACWGDYSDKVIKVSHSGDATLEVTEKNQQGQVINTFTVPPGGVHVERLGDSVPFEDMMERIDRWTFSYADGRKVKLNKAVTRTREGDSAAAGLAA</sequence>
<dbReference type="EMBL" id="SIDB01000009">
    <property type="protein sequence ID" value="KAI3428418.1"/>
    <property type="molecule type" value="Genomic_DNA"/>
</dbReference>
<protein>
    <submittedName>
        <fullName evidence="1">Uncharacterized protein</fullName>
    </submittedName>
</protein>
<keyword evidence="2" id="KW-1185">Reference proteome</keyword>
<dbReference type="Proteomes" id="UP001055712">
    <property type="component" value="Unassembled WGS sequence"/>
</dbReference>
<evidence type="ECO:0000313" key="2">
    <source>
        <dbReference type="Proteomes" id="UP001055712"/>
    </source>
</evidence>
<reference evidence="1" key="1">
    <citation type="journal article" date="2019" name="Plant J.">
        <title>Chlorella vulgaris genome assembly and annotation reveals the molecular basis for metabolic acclimation to high light conditions.</title>
        <authorList>
            <person name="Cecchin M."/>
            <person name="Marcolungo L."/>
            <person name="Rossato M."/>
            <person name="Girolomoni L."/>
            <person name="Cosentino E."/>
            <person name="Cuine S."/>
            <person name="Li-Beisson Y."/>
            <person name="Delledonne M."/>
            <person name="Ballottari M."/>
        </authorList>
    </citation>
    <scope>NUCLEOTIDE SEQUENCE</scope>
    <source>
        <strain evidence="1">211/11P</strain>
    </source>
</reference>
<accession>A0A9D4TKY7</accession>
<reference evidence="1" key="2">
    <citation type="submission" date="2020-11" db="EMBL/GenBank/DDBJ databases">
        <authorList>
            <person name="Cecchin M."/>
            <person name="Marcolungo L."/>
            <person name="Rossato M."/>
            <person name="Girolomoni L."/>
            <person name="Cosentino E."/>
            <person name="Cuine S."/>
            <person name="Li-Beisson Y."/>
            <person name="Delledonne M."/>
            <person name="Ballottari M."/>
        </authorList>
    </citation>
    <scope>NUCLEOTIDE SEQUENCE</scope>
    <source>
        <strain evidence="1">211/11P</strain>
        <tissue evidence="1">Whole cell</tissue>
    </source>
</reference>
<proteinExistence type="predicted"/>
<name>A0A9D4TKY7_CHLVU</name>
<evidence type="ECO:0000313" key="1">
    <source>
        <dbReference type="EMBL" id="KAI3428418.1"/>
    </source>
</evidence>
<comment type="caution">
    <text evidence="1">The sequence shown here is derived from an EMBL/GenBank/DDBJ whole genome shotgun (WGS) entry which is preliminary data.</text>
</comment>
<gene>
    <name evidence="1" type="ORF">D9Q98_007245</name>
</gene>
<organism evidence="1 2">
    <name type="scientific">Chlorella vulgaris</name>
    <name type="common">Green alga</name>
    <dbReference type="NCBI Taxonomy" id="3077"/>
    <lineage>
        <taxon>Eukaryota</taxon>
        <taxon>Viridiplantae</taxon>
        <taxon>Chlorophyta</taxon>
        <taxon>core chlorophytes</taxon>
        <taxon>Trebouxiophyceae</taxon>
        <taxon>Chlorellales</taxon>
        <taxon>Chlorellaceae</taxon>
        <taxon>Chlorella clade</taxon>
        <taxon>Chlorella</taxon>
    </lineage>
</organism>
<dbReference type="AlphaFoldDB" id="A0A9D4TKY7"/>